<feature type="region of interest" description="Disordered" evidence="7">
    <location>
        <begin position="281"/>
        <end position="318"/>
    </location>
</feature>
<dbReference type="GO" id="GO:0005634">
    <property type="term" value="C:nucleus"/>
    <property type="evidence" value="ECO:0007669"/>
    <property type="project" value="UniProtKB-SubCell"/>
</dbReference>
<dbReference type="InterPro" id="IPR001138">
    <property type="entry name" value="Zn2Cys6_DnaBD"/>
</dbReference>
<dbReference type="GO" id="GO:0006351">
    <property type="term" value="P:DNA-templated transcription"/>
    <property type="evidence" value="ECO:0007669"/>
    <property type="project" value="InterPro"/>
</dbReference>
<comment type="subcellular location">
    <subcellularLocation>
        <location evidence="1">Nucleus</location>
    </subcellularLocation>
</comment>
<dbReference type="Pfam" id="PF00172">
    <property type="entry name" value="Zn_clus"/>
    <property type="match status" value="1"/>
</dbReference>
<evidence type="ECO:0000256" key="4">
    <source>
        <dbReference type="ARBA" id="ARBA00023125"/>
    </source>
</evidence>
<dbReference type="CDD" id="cd12148">
    <property type="entry name" value="fungal_TF_MHR"/>
    <property type="match status" value="1"/>
</dbReference>
<dbReference type="GO" id="GO:0003677">
    <property type="term" value="F:DNA binding"/>
    <property type="evidence" value="ECO:0007669"/>
    <property type="project" value="UniProtKB-KW"/>
</dbReference>
<dbReference type="Pfam" id="PF04082">
    <property type="entry name" value="Fungal_trans"/>
    <property type="match status" value="1"/>
</dbReference>
<reference evidence="10" key="1">
    <citation type="submission" date="2019-04" db="EMBL/GenBank/DDBJ databases">
        <title>Friends and foes A comparative genomics studyof 23 Aspergillus species from section Flavi.</title>
        <authorList>
            <consortium name="DOE Joint Genome Institute"/>
            <person name="Kjaerbolling I."/>
            <person name="Vesth T."/>
            <person name="Frisvad J.C."/>
            <person name="Nybo J.L."/>
            <person name="Theobald S."/>
            <person name="Kildgaard S."/>
            <person name="Isbrandt T."/>
            <person name="Kuo A."/>
            <person name="Sato A."/>
            <person name="Lyhne E.K."/>
            <person name="Kogle M.E."/>
            <person name="Wiebenga A."/>
            <person name="Kun R.S."/>
            <person name="Lubbers R.J."/>
            <person name="Makela M.R."/>
            <person name="Barry K."/>
            <person name="Chovatia M."/>
            <person name="Clum A."/>
            <person name="Daum C."/>
            <person name="Haridas S."/>
            <person name="He G."/>
            <person name="LaButti K."/>
            <person name="Lipzen A."/>
            <person name="Mondo S."/>
            <person name="Riley R."/>
            <person name="Salamov A."/>
            <person name="Simmons B.A."/>
            <person name="Magnuson J.K."/>
            <person name="Henrissat B."/>
            <person name="Mortensen U.H."/>
            <person name="Larsen T.O."/>
            <person name="Devries R.P."/>
            <person name="Grigoriev I.V."/>
            <person name="Machida M."/>
            <person name="Baker S.E."/>
            <person name="Andersen M.R."/>
        </authorList>
    </citation>
    <scope>NUCLEOTIDE SEQUENCE [LARGE SCALE GENOMIC DNA]</scope>
    <source>
        <strain evidence="10">CBS 553.77</strain>
    </source>
</reference>
<dbReference type="SMART" id="SM00906">
    <property type="entry name" value="Fungal_trans"/>
    <property type="match status" value="1"/>
</dbReference>
<keyword evidence="2" id="KW-0479">Metal-binding</keyword>
<feature type="domain" description="Zn(2)-C6 fungal-type" evidence="8">
    <location>
        <begin position="61"/>
        <end position="91"/>
    </location>
</feature>
<dbReference type="EMBL" id="ML739044">
    <property type="protein sequence ID" value="KAE8355963.1"/>
    <property type="molecule type" value="Genomic_DNA"/>
</dbReference>
<dbReference type="Gene3D" id="4.10.240.10">
    <property type="entry name" value="Zn(2)-C6 fungal-type DNA-binding domain"/>
    <property type="match status" value="1"/>
</dbReference>
<dbReference type="OrthoDB" id="3989227at2759"/>
<keyword evidence="10" id="KW-1185">Reference proteome</keyword>
<name>A0A5N6ZFH3_9EURO</name>
<dbReference type="GO" id="GO:0000981">
    <property type="term" value="F:DNA-binding transcription factor activity, RNA polymerase II-specific"/>
    <property type="evidence" value="ECO:0007669"/>
    <property type="project" value="InterPro"/>
</dbReference>
<dbReference type="AlphaFoldDB" id="A0A5N6ZFH3"/>
<dbReference type="GO" id="GO:0008270">
    <property type="term" value="F:zinc ion binding"/>
    <property type="evidence" value="ECO:0007669"/>
    <property type="project" value="InterPro"/>
</dbReference>
<feature type="region of interest" description="Disordered" evidence="7">
    <location>
        <begin position="173"/>
        <end position="237"/>
    </location>
</feature>
<dbReference type="GO" id="GO:0009893">
    <property type="term" value="P:positive regulation of metabolic process"/>
    <property type="evidence" value="ECO:0007669"/>
    <property type="project" value="UniProtKB-ARBA"/>
</dbReference>
<evidence type="ECO:0000256" key="5">
    <source>
        <dbReference type="ARBA" id="ARBA00023163"/>
    </source>
</evidence>
<dbReference type="PANTHER" id="PTHR31001">
    <property type="entry name" value="UNCHARACTERIZED TRANSCRIPTIONAL REGULATORY PROTEIN"/>
    <property type="match status" value="1"/>
</dbReference>
<gene>
    <name evidence="9" type="ORF">BDV28DRAFT_127936</name>
</gene>
<dbReference type="InterPro" id="IPR050613">
    <property type="entry name" value="Sec_Metabolite_Reg"/>
</dbReference>
<proteinExistence type="predicted"/>
<accession>A0A5N6ZFH3</accession>
<evidence type="ECO:0000313" key="10">
    <source>
        <dbReference type="Proteomes" id="UP000327118"/>
    </source>
</evidence>
<evidence type="ECO:0000256" key="1">
    <source>
        <dbReference type="ARBA" id="ARBA00004123"/>
    </source>
</evidence>
<keyword evidence="6" id="KW-0539">Nucleus</keyword>
<dbReference type="Proteomes" id="UP000327118">
    <property type="component" value="Unassembled WGS sequence"/>
</dbReference>
<keyword evidence="4" id="KW-0238">DNA-binding</keyword>
<feature type="compositionally biased region" description="Polar residues" evidence="7">
    <location>
        <begin position="35"/>
        <end position="44"/>
    </location>
</feature>
<evidence type="ECO:0000256" key="7">
    <source>
        <dbReference type="SAM" id="MobiDB-lite"/>
    </source>
</evidence>
<dbReference type="InterPro" id="IPR036864">
    <property type="entry name" value="Zn2-C6_fun-type_DNA-bd_sf"/>
</dbReference>
<evidence type="ECO:0000256" key="6">
    <source>
        <dbReference type="ARBA" id="ARBA00023242"/>
    </source>
</evidence>
<dbReference type="PROSITE" id="PS00463">
    <property type="entry name" value="ZN2_CY6_FUNGAL_1"/>
    <property type="match status" value="1"/>
</dbReference>
<dbReference type="PANTHER" id="PTHR31001:SF79">
    <property type="entry name" value="ZN(II)2CYS6 TRANSCRIPTION FACTOR (EUROFUNG)"/>
    <property type="match status" value="1"/>
</dbReference>
<feature type="region of interest" description="Disordered" evidence="7">
    <location>
        <begin position="97"/>
        <end position="147"/>
    </location>
</feature>
<evidence type="ECO:0000313" key="9">
    <source>
        <dbReference type="EMBL" id="KAE8355963.1"/>
    </source>
</evidence>
<evidence type="ECO:0000256" key="2">
    <source>
        <dbReference type="ARBA" id="ARBA00022723"/>
    </source>
</evidence>
<evidence type="ECO:0000259" key="8">
    <source>
        <dbReference type="PROSITE" id="PS50048"/>
    </source>
</evidence>
<keyword evidence="5" id="KW-0804">Transcription</keyword>
<keyword evidence="3" id="KW-0805">Transcription regulation</keyword>
<protein>
    <submittedName>
        <fullName evidence="9">Fungal-specific transcription factor domain-containing protein</fullName>
    </submittedName>
</protein>
<dbReference type="SUPFAM" id="SSF57701">
    <property type="entry name" value="Zn2/Cys6 DNA-binding domain"/>
    <property type="match status" value="1"/>
</dbReference>
<sequence length="1098" mass="120733">MMDTSPTGTSPDYGASNLGATTQSELNITPAPVSTPLSTVSRPSTAKAGARQITRNRASYSCHTCRRRKVKCNKVHPVCGNCVKNGTECVYDVAPQKDSGLHNSQARGGHGNKRRRESSRPVEDDIDDVGSLHGHLRQVGSSEQRYGSQAIEARLDKLTSMIERLSKTNGSLDAAQRHLLAPNVNPEAGRGESRPGNGTVMKPAGTSHPDSPRRADSSSEEFPIPTGHATDLVDPVGSLNLGHLSLEDGGRSRYVGTTYWAYISHEINELNQLLKYQNRSHNDTTANESSLDENMTDSTAKPPGSPWKASVDRPRDVSRDRMAGRETFQKSVLFPTGDSPSVKEKHVEPEMLDHMPTKRQSHVLYKGFMSGIHAISPVVHPPTILKLYNSFWDWYDYSSYSGDPCPDPSFIPLLYAIWYGGSVTISIRTIKAEFNVSSRSALSKTYSDEVTRWLTKISFPRSPSLQGLAAYLLVQTILSKEEEPLTSSLFISLTMRVAQTMGLHRDPAKFGIKPYEAEYRRRIWWHIVHMDGVVAMSSGLPPLVSDENYWDVRDASEVKDTLLGTPEAEKYEELVASGMRSPDNPDDPTLCGGPSMVNVYYLSARGKYIMARAVRRILKIQLGTKPVTRRDMEELRSILLDLQLKLNSIINRIPEIDNNGVPPIANDGLLSFPVSPVEMRTSDIELPGEGPSGCAEQYHSSVLISFHKWARILLSLFIDKAFCVAYQPFLKNAKSRIWPAARHSALRHCHGFMEKFVSLATDPEFQPFQWSWPGNHQPMHAAMIMLIDLYERPHSPEAPKSRAFVDKIFSLTGPDGGVVGGEDGISAQRPLKDGGREAWDMIRRLRQKAWQKAGLDPHKLWTEQAQIQAGAASGPDGYYPCTSNPYYANSGTTDPTPSISTLTSRQQLADFSKMFYNMTRSHMLPNPASTLRPSPLRYQLPQTSVPTSALPTPQISQAPAAKANLVETPPASTLSSPDRMSPLRTAVPFAQSPTVSTPPPPLSFMDLASPGAQSMAAGSTPPSMMDPSLHFDWDQWDAVFGQHLPVADELMELDPVAGFEFGDLGGGRFGDNSRTTTGLVGSPADLGSIPGPDWVGYC</sequence>
<dbReference type="PROSITE" id="PS50048">
    <property type="entry name" value="ZN2_CY6_FUNGAL_2"/>
    <property type="match status" value="1"/>
</dbReference>
<evidence type="ECO:0000256" key="3">
    <source>
        <dbReference type="ARBA" id="ARBA00023015"/>
    </source>
</evidence>
<dbReference type="InterPro" id="IPR007219">
    <property type="entry name" value="XnlR_reg_dom"/>
</dbReference>
<dbReference type="SMART" id="SM00066">
    <property type="entry name" value="GAL4"/>
    <property type="match status" value="1"/>
</dbReference>
<dbReference type="CDD" id="cd00067">
    <property type="entry name" value="GAL4"/>
    <property type="match status" value="1"/>
</dbReference>
<organism evidence="9 10">
    <name type="scientific">Aspergillus coremiiformis</name>
    <dbReference type="NCBI Taxonomy" id="138285"/>
    <lineage>
        <taxon>Eukaryota</taxon>
        <taxon>Fungi</taxon>
        <taxon>Dikarya</taxon>
        <taxon>Ascomycota</taxon>
        <taxon>Pezizomycotina</taxon>
        <taxon>Eurotiomycetes</taxon>
        <taxon>Eurotiomycetidae</taxon>
        <taxon>Eurotiales</taxon>
        <taxon>Aspergillaceae</taxon>
        <taxon>Aspergillus</taxon>
        <taxon>Aspergillus subgen. Circumdati</taxon>
    </lineage>
</organism>
<feature type="region of interest" description="Disordered" evidence="7">
    <location>
        <begin position="28"/>
        <end position="52"/>
    </location>
</feature>